<gene>
    <name evidence="3" type="ORF">ULMS_15110</name>
</gene>
<dbReference type="Proteomes" id="UP000326994">
    <property type="component" value="Unassembled WGS sequence"/>
</dbReference>
<feature type="chain" id="PRO_5023939833" description="Lipoprotein" evidence="2">
    <location>
        <begin position="20"/>
        <end position="51"/>
    </location>
</feature>
<dbReference type="RefSeq" id="WP_172966860.1">
    <property type="nucleotide sequence ID" value="NZ_BKCF01000002.1"/>
</dbReference>
<feature type="signal peptide" evidence="2">
    <location>
        <begin position="1"/>
        <end position="19"/>
    </location>
</feature>
<name>A0A5J4FVQ3_9FLAO</name>
<dbReference type="PROSITE" id="PS51257">
    <property type="entry name" value="PROKAR_LIPOPROTEIN"/>
    <property type="match status" value="1"/>
</dbReference>
<reference evidence="3 4" key="1">
    <citation type="submission" date="2019-08" db="EMBL/GenBank/DDBJ databases">
        <title>Ulvibacter marinistellae sp. nov., isolated from a starfish, Patiria pectinifera.</title>
        <authorList>
            <person name="Kawano K."/>
            <person name="Ushijima N."/>
            <person name="Kihara M."/>
            <person name="Itoh H."/>
        </authorList>
    </citation>
    <scope>NUCLEOTIDE SEQUENCE [LARGE SCALE GENOMIC DNA]</scope>
    <source>
        <strain evidence="3 4">KK4</strain>
    </source>
</reference>
<sequence>MRKVFIACAVLAFFASCTPESTLNLNEQQTDKDKNCPPNDTNCNGIPDNKE</sequence>
<feature type="region of interest" description="Disordered" evidence="1">
    <location>
        <begin position="27"/>
        <end position="51"/>
    </location>
</feature>
<evidence type="ECO:0000313" key="4">
    <source>
        <dbReference type="Proteomes" id="UP000326994"/>
    </source>
</evidence>
<protein>
    <recommendedName>
        <fullName evidence="5">Lipoprotein</fullName>
    </recommendedName>
</protein>
<organism evidence="3 4">
    <name type="scientific">Patiriisocius marinistellae</name>
    <dbReference type="NCBI Taxonomy" id="2494560"/>
    <lineage>
        <taxon>Bacteria</taxon>
        <taxon>Pseudomonadati</taxon>
        <taxon>Bacteroidota</taxon>
        <taxon>Flavobacteriia</taxon>
        <taxon>Flavobacteriales</taxon>
        <taxon>Flavobacteriaceae</taxon>
        <taxon>Patiriisocius</taxon>
    </lineage>
</organism>
<dbReference type="EMBL" id="BKCF01000002">
    <property type="protein sequence ID" value="GEQ86003.1"/>
    <property type="molecule type" value="Genomic_DNA"/>
</dbReference>
<comment type="caution">
    <text evidence="3">The sequence shown here is derived from an EMBL/GenBank/DDBJ whole genome shotgun (WGS) entry which is preliminary data.</text>
</comment>
<evidence type="ECO:0000256" key="1">
    <source>
        <dbReference type="SAM" id="MobiDB-lite"/>
    </source>
</evidence>
<dbReference type="AlphaFoldDB" id="A0A5J4FVQ3"/>
<proteinExistence type="predicted"/>
<evidence type="ECO:0008006" key="5">
    <source>
        <dbReference type="Google" id="ProtNLM"/>
    </source>
</evidence>
<keyword evidence="4" id="KW-1185">Reference proteome</keyword>
<accession>A0A5J4FVQ3</accession>
<keyword evidence="2" id="KW-0732">Signal</keyword>
<evidence type="ECO:0000313" key="3">
    <source>
        <dbReference type="EMBL" id="GEQ86003.1"/>
    </source>
</evidence>
<evidence type="ECO:0000256" key="2">
    <source>
        <dbReference type="SAM" id="SignalP"/>
    </source>
</evidence>